<feature type="transmembrane region" description="Helical" evidence="1">
    <location>
        <begin position="183"/>
        <end position="204"/>
    </location>
</feature>
<evidence type="ECO:0000313" key="3">
    <source>
        <dbReference type="EMBL" id="MDN3709780.1"/>
    </source>
</evidence>
<dbReference type="EMBL" id="JAUFQU010000059">
    <property type="protein sequence ID" value="MDN3709799.1"/>
    <property type="molecule type" value="Genomic_DNA"/>
</dbReference>
<keyword evidence="1" id="KW-1133">Transmembrane helix</keyword>
<dbReference type="EMBL" id="JAUFQU010000001">
    <property type="protein sequence ID" value="MDN3706491.1"/>
    <property type="molecule type" value="Genomic_DNA"/>
</dbReference>
<dbReference type="EMBL" id="JAUFQU010000058">
    <property type="protein sequence ID" value="MDN3709780.1"/>
    <property type="molecule type" value="Genomic_DNA"/>
</dbReference>
<keyword evidence="1" id="KW-0472">Membrane</keyword>
<name>A0ABT8D2T5_9FLAO</name>
<dbReference type="Proteomes" id="UP001242368">
    <property type="component" value="Unassembled WGS sequence"/>
</dbReference>
<feature type="transmembrane region" description="Helical" evidence="1">
    <location>
        <begin position="154"/>
        <end position="171"/>
    </location>
</feature>
<feature type="transmembrane region" description="Helical" evidence="1">
    <location>
        <begin position="131"/>
        <end position="148"/>
    </location>
</feature>
<keyword evidence="5" id="KW-1185">Reference proteome</keyword>
<reference evidence="3" key="3">
    <citation type="submission" date="2023-06" db="EMBL/GenBank/DDBJ databases">
        <authorList>
            <person name="Lucena T."/>
            <person name="Sun Q."/>
        </authorList>
    </citation>
    <scope>NUCLEOTIDE SEQUENCE</scope>
    <source>
        <strain evidence="3">CECT 7184</strain>
    </source>
</reference>
<reference evidence="3" key="1">
    <citation type="journal article" date="2014" name="Int. J. Syst. Evol. Microbiol.">
        <title>Complete genome of a new Firmicutes species belonging to the dominant human colonic microbiota ('Ruminococcus bicirculans') reveals two chromosomes and a selective capacity to utilize plant glucans.</title>
        <authorList>
            <consortium name="NISC Comparative Sequencing Program"/>
            <person name="Wegmann U."/>
            <person name="Louis P."/>
            <person name="Goesmann A."/>
            <person name="Henrissat B."/>
            <person name="Duncan S.H."/>
            <person name="Flint H.J."/>
        </authorList>
    </citation>
    <scope>NUCLEOTIDE SEQUENCE</scope>
    <source>
        <strain evidence="3">CECT 7184</strain>
    </source>
</reference>
<organism evidence="3 5">
    <name type="scientific">Paenimyroides ceti</name>
    <dbReference type="NCBI Taxonomy" id="395087"/>
    <lineage>
        <taxon>Bacteria</taxon>
        <taxon>Pseudomonadati</taxon>
        <taxon>Bacteroidota</taxon>
        <taxon>Flavobacteriia</taxon>
        <taxon>Flavobacteriales</taxon>
        <taxon>Flavobacteriaceae</taxon>
        <taxon>Paenimyroides</taxon>
    </lineage>
</organism>
<feature type="transmembrane region" description="Helical" evidence="1">
    <location>
        <begin position="80"/>
        <end position="99"/>
    </location>
</feature>
<feature type="transmembrane region" description="Helical" evidence="1">
    <location>
        <begin position="105"/>
        <end position="124"/>
    </location>
</feature>
<accession>A0ABT8D2T5</accession>
<feature type="transmembrane region" description="Helical" evidence="1">
    <location>
        <begin position="7"/>
        <end position="28"/>
    </location>
</feature>
<keyword evidence="1" id="KW-0812">Transmembrane</keyword>
<proteinExistence type="predicted"/>
<evidence type="ECO:0000313" key="2">
    <source>
        <dbReference type="EMBL" id="MDN3706491.1"/>
    </source>
</evidence>
<sequence>MRKFLGIFSYIFHPVFIPLIATGCFYYLSQNFYNTTEIYVTVIQVAIMTFLLPVILFLFLKSFKMLTSSIMVKDTGERKAPVFLNIVLMYILVFQILFLNRSNELKLFLTAYAVSYSIVFLSLFFKKKYSLHMLSFSAFVMFMMHTAQSYYLPFIFPLCILILLLGLLASSRLALQAHTTREILIGCLIGIIPQLVFHTFSISFL</sequence>
<evidence type="ECO:0000313" key="4">
    <source>
        <dbReference type="EMBL" id="MDN3709799.1"/>
    </source>
</evidence>
<evidence type="ECO:0000313" key="5">
    <source>
        <dbReference type="Proteomes" id="UP001242368"/>
    </source>
</evidence>
<evidence type="ECO:0000256" key="1">
    <source>
        <dbReference type="SAM" id="Phobius"/>
    </source>
</evidence>
<feature type="transmembrane region" description="Helical" evidence="1">
    <location>
        <begin position="40"/>
        <end position="60"/>
    </location>
</feature>
<dbReference type="PROSITE" id="PS51257">
    <property type="entry name" value="PROKAR_LIPOPROTEIN"/>
    <property type="match status" value="1"/>
</dbReference>
<protein>
    <submittedName>
        <fullName evidence="3">Uncharacterized protein</fullName>
    </submittedName>
</protein>
<dbReference type="RefSeq" id="WP_290362563.1">
    <property type="nucleotide sequence ID" value="NZ_JAUFQU010000001.1"/>
</dbReference>
<gene>
    <name evidence="2" type="ORF">QW060_05035</name>
    <name evidence="3" type="ORF">QW060_22820</name>
    <name evidence="4" type="ORF">QW060_22930</name>
</gene>
<comment type="caution">
    <text evidence="3">The sequence shown here is derived from an EMBL/GenBank/DDBJ whole genome shotgun (WGS) entry which is preliminary data.</text>
</comment>
<reference evidence="5" key="2">
    <citation type="journal article" date="2019" name="Int. J. Syst. Evol. Microbiol.">
        <title>The Global Catalogue of Microorganisms (GCM) 10K type strain sequencing project: providing services to taxonomists for standard genome sequencing and annotation.</title>
        <authorList>
            <consortium name="The Broad Institute Genomics Platform"/>
            <consortium name="The Broad Institute Genome Sequencing Center for Infectious Disease"/>
            <person name="Wu L."/>
            <person name="Ma J."/>
        </authorList>
    </citation>
    <scope>NUCLEOTIDE SEQUENCE [LARGE SCALE GENOMIC DNA]</scope>
    <source>
        <strain evidence="5">CECT 7184</strain>
    </source>
</reference>